<dbReference type="AlphaFoldDB" id="A0A8J7JMY5"/>
<dbReference type="InterPro" id="IPR029058">
    <property type="entry name" value="AB_hydrolase_fold"/>
</dbReference>
<keyword evidence="2" id="KW-0378">Hydrolase</keyword>
<gene>
    <name evidence="2" type="ORF">JFN93_16295</name>
</gene>
<sequence length="315" mass="36005">MNDTFKKHYPFTGHTLDLDGLSYHYLDEGQGEPVVMVHGNPSWSFYYRNLVLALRGHYRCIVPDHIGCGFSDKPGDDRYQYTLASRVNDLERLLDHLGITSKITLVLHDWGGMIGMAYATRHPERIKRLVLLNTGAFPLPKEKPLPLGLKICRETGLGTLLVRGFNAFSLGASIVGCKANPMPKELRLAYRAPYDSWKNRIATLRFVQDIPLTAEDRAYQQVMEVAQNLEQFQHLPMTIFWGELDFVFDKHFLAEWLRRFPDAEVQRFPDGGHYILEDKKGEVIPLIAEFLARTDLPDKTAQVVERRTSNGDGCR</sequence>
<dbReference type="RefSeq" id="WP_199385162.1">
    <property type="nucleotide sequence ID" value="NZ_JAEMHM010000013.1"/>
</dbReference>
<dbReference type="Gene3D" id="3.40.50.1820">
    <property type="entry name" value="alpha/beta hydrolase"/>
    <property type="match status" value="1"/>
</dbReference>
<organism evidence="2 3">
    <name type="scientific">Geomesophilobacter sediminis</name>
    <dbReference type="NCBI Taxonomy" id="2798584"/>
    <lineage>
        <taxon>Bacteria</taxon>
        <taxon>Pseudomonadati</taxon>
        <taxon>Thermodesulfobacteriota</taxon>
        <taxon>Desulfuromonadia</taxon>
        <taxon>Geobacterales</taxon>
        <taxon>Geobacteraceae</taxon>
        <taxon>Geomesophilobacter</taxon>
    </lineage>
</organism>
<dbReference type="PANTHER" id="PTHR43798:SF24">
    <property type="entry name" value="CIS-3-ALKYL-4-ALKYLOXETAN-2-ONE DECARBOXYLASE"/>
    <property type="match status" value="1"/>
</dbReference>
<dbReference type="PRINTS" id="PR00111">
    <property type="entry name" value="ABHYDROLASE"/>
</dbReference>
<proteinExistence type="predicted"/>
<dbReference type="PRINTS" id="PR00412">
    <property type="entry name" value="EPOXHYDRLASE"/>
</dbReference>
<dbReference type="SUPFAM" id="SSF53474">
    <property type="entry name" value="alpha/beta-Hydrolases"/>
    <property type="match status" value="1"/>
</dbReference>
<feature type="domain" description="AB hydrolase-1" evidence="1">
    <location>
        <begin position="33"/>
        <end position="138"/>
    </location>
</feature>
<name>A0A8J7JMY5_9BACT</name>
<dbReference type="PANTHER" id="PTHR43798">
    <property type="entry name" value="MONOACYLGLYCEROL LIPASE"/>
    <property type="match status" value="1"/>
</dbReference>
<accession>A0A8J7JMY5</accession>
<protein>
    <submittedName>
        <fullName evidence="2">Alpha/beta fold hydrolase</fullName>
    </submittedName>
</protein>
<dbReference type="InterPro" id="IPR000639">
    <property type="entry name" value="Epox_hydrolase-like"/>
</dbReference>
<reference evidence="2" key="1">
    <citation type="submission" date="2020-12" db="EMBL/GenBank/DDBJ databases">
        <title>Geomonas sp. Red875, isolated from river sediment.</title>
        <authorList>
            <person name="Xu Z."/>
            <person name="Zhang Z."/>
            <person name="Masuda Y."/>
            <person name="Itoh H."/>
            <person name="Senoo K."/>
        </authorList>
    </citation>
    <scope>NUCLEOTIDE SEQUENCE</scope>
    <source>
        <strain evidence="2">Red875</strain>
    </source>
</reference>
<dbReference type="InterPro" id="IPR050266">
    <property type="entry name" value="AB_hydrolase_sf"/>
</dbReference>
<evidence type="ECO:0000313" key="2">
    <source>
        <dbReference type="EMBL" id="MBJ6726275.1"/>
    </source>
</evidence>
<dbReference type="EMBL" id="JAEMHM010000013">
    <property type="protein sequence ID" value="MBJ6726275.1"/>
    <property type="molecule type" value="Genomic_DNA"/>
</dbReference>
<keyword evidence="3" id="KW-1185">Reference proteome</keyword>
<evidence type="ECO:0000313" key="3">
    <source>
        <dbReference type="Proteomes" id="UP000636888"/>
    </source>
</evidence>
<dbReference type="InterPro" id="IPR000073">
    <property type="entry name" value="AB_hydrolase_1"/>
</dbReference>
<evidence type="ECO:0000259" key="1">
    <source>
        <dbReference type="Pfam" id="PF00561"/>
    </source>
</evidence>
<dbReference type="GO" id="GO:0016787">
    <property type="term" value="F:hydrolase activity"/>
    <property type="evidence" value="ECO:0007669"/>
    <property type="project" value="UniProtKB-KW"/>
</dbReference>
<dbReference type="Proteomes" id="UP000636888">
    <property type="component" value="Unassembled WGS sequence"/>
</dbReference>
<dbReference type="GO" id="GO:0016020">
    <property type="term" value="C:membrane"/>
    <property type="evidence" value="ECO:0007669"/>
    <property type="project" value="TreeGrafter"/>
</dbReference>
<dbReference type="Pfam" id="PF00561">
    <property type="entry name" value="Abhydrolase_1"/>
    <property type="match status" value="1"/>
</dbReference>
<comment type="caution">
    <text evidence="2">The sequence shown here is derived from an EMBL/GenBank/DDBJ whole genome shotgun (WGS) entry which is preliminary data.</text>
</comment>